<reference evidence="2 3" key="1">
    <citation type="journal article" date="2016" name="Genome Biol. Evol.">
        <title>Divergent and convergent evolution of fungal pathogenicity.</title>
        <authorList>
            <person name="Shang Y."/>
            <person name="Xiao G."/>
            <person name="Zheng P."/>
            <person name="Cen K."/>
            <person name="Zhan S."/>
            <person name="Wang C."/>
        </authorList>
    </citation>
    <scope>NUCLEOTIDE SEQUENCE [LARGE SCALE GENOMIC DNA]</scope>
    <source>
        <strain evidence="2 3">ARSEF 7405</strain>
    </source>
</reference>
<gene>
    <name evidence="2" type="ORF">AAP_05980</name>
</gene>
<proteinExistence type="predicted"/>
<evidence type="ECO:0000256" key="1">
    <source>
        <dbReference type="SAM" id="SignalP"/>
    </source>
</evidence>
<dbReference type="Proteomes" id="UP000242877">
    <property type="component" value="Unassembled WGS sequence"/>
</dbReference>
<feature type="chain" id="PRO_5012000499" evidence="1">
    <location>
        <begin position="16"/>
        <end position="212"/>
    </location>
</feature>
<keyword evidence="3" id="KW-1185">Reference proteome</keyword>
<evidence type="ECO:0000313" key="2">
    <source>
        <dbReference type="EMBL" id="KZZ87034.1"/>
    </source>
</evidence>
<feature type="signal peptide" evidence="1">
    <location>
        <begin position="1"/>
        <end position="15"/>
    </location>
</feature>
<protein>
    <submittedName>
        <fullName evidence="2">Uncharacterized protein</fullName>
    </submittedName>
</protein>
<evidence type="ECO:0000313" key="3">
    <source>
        <dbReference type="Proteomes" id="UP000242877"/>
    </source>
</evidence>
<name>A0A167V4I6_9EURO</name>
<dbReference type="VEuPathDB" id="FungiDB:AAP_05980"/>
<organism evidence="2 3">
    <name type="scientific">Ascosphaera apis ARSEF 7405</name>
    <dbReference type="NCBI Taxonomy" id="392613"/>
    <lineage>
        <taxon>Eukaryota</taxon>
        <taxon>Fungi</taxon>
        <taxon>Dikarya</taxon>
        <taxon>Ascomycota</taxon>
        <taxon>Pezizomycotina</taxon>
        <taxon>Eurotiomycetes</taxon>
        <taxon>Eurotiomycetidae</taxon>
        <taxon>Onygenales</taxon>
        <taxon>Ascosphaeraceae</taxon>
        <taxon>Ascosphaera</taxon>
    </lineage>
</organism>
<dbReference type="EMBL" id="AZGZ01000040">
    <property type="protein sequence ID" value="KZZ87034.1"/>
    <property type="molecule type" value="Genomic_DNA"/>
</dbReference>
<sequence length="212" mass="23321">MRFSVLISLFAIAQARHLYSEIAPGEFIQPADDLKNLEYHTQQNVNVSYRLNDGFSTSDFGIARDVDGTTEFTTYYQKFKHSNSSTVTWQFAMKDVTPKDSKQEWQFYVNATNKADGISEILKSSKWHLVDGKKVAYNSTTTTQPRSGLSTATGTAITSTAIKTASKTYNSATLTAPPTATTTDSGSSSLAQNFQRSVFTLTSLACAFLVLM</sequence>
<comment type="caution">
    <text evidence="2">The sequence shown here is derived from an EMBL/GenBank/DDBJ whole genome shotgun (WGS) entry which is preliminary data.</text>
</comment>
<dbReference type="AlphaFoldDB" id="A0A167V4I6"/>
<keyword evidence="1" id="KW-0732">Signal</keyword>
<dbReference type="OrthoDB" id="10637717at2759"/>
<accession>A0A167V4I6</accession>